<comment type="similarity">
    <text evidence="2 9">Belongs to the glycosyltransferase 3 family.</text>
</comment>
<sequence>MDKTLYFFIAGRYEFSNKGADIFIESLARLNHYLKSTGSEVTVVAFLIFPGRTNNFNVDSLRGQAIAKQLRDTIDDVQSSIGKRLFEQCLGGKIPESSSLLEADDIVKLKRCIYAAQRTSLPPIITHNMADDSTDPILASLRRCQLFNSRDDRVKVIFHPEFLSSTSPLIPIDYEDFVRGCHLGIFPSYYEPWGYTPAECTVMGIPSLTSNLSGFGCFIQEHVADPMSYGIYIVDRRYKSAEESVQQLAQYMYDFACLSRRQRIIQRNRTERLSDLLDWKNLGIYYRKARQLALHRLHPEVMAEDLESVRVRYPRPFSEPPTPSTSRGASPTSSRATSDDEDDDEDDKDREAVESDGNDSDVERQILATPENP</sequence>
<proteinExistence type="inferred from homology"/>
<evidence type="ECO:0000256" key="8">
    <source>
        <dbReference type="ARBA" id="ARBA00073454"/>
    </source>
</evidence>
<comment type="function">
    <text evidence="9">Transfers the glycosyl residue from UDP-Glc to the non-reducing end of alpha-1,4-glucan.</text>
</comment>
<dbReference type="GO" id="GO:0004373">
    <property type="term" value="F:alpha-1,4-glucan glucosyltransferase (UDP-glucose donor) activity"/>
    <property type="evidence" value="ECO:0007669"/>
    <property type="project" value="UniProtKB-EC"/>
</dbReference>
<dbReference type="EMBL" id="OC925876">
    <property type="protein sequence ID" value="CAD7656399.1"/>
    <property type="molecule type" value="Genomic_DNA"/>
</dbReference>
<dbReference type="EMBL" id="CAJPVJ010011051">
    <property type="protein sequence ID" value="CAG2173586.1"/>
    <property type="molecule type" value="Genomic_DNA"/>
</dbReference>
<evidence type="ECO:0000313" key="11">
    <source>
        <dbReference type="EMBL" id="CAD7656399.1"/>
    </source>
</evidence>
<feature type="region of interest" description="Disordered" evidence="10">
    <location>
        <begin position="312"/>
        <end position="373"/>
    </location>
</feature>
<gene>
    <name evidence="11" type="ORF">ONB1V03_LOCUS13036</name>
</gene>
<protein>
    <recommendedName>
        <fullName evidence="8 9">Glycogen [starch] synthase</fullName>
        <ecNumber evidence="3 9">2.4.1.11</ecNumber>
    </recommendedName>
</protein>
<evidence type="ECO:0000256" key="6">
    <source>
        <dbReference type="ARBA" id="ARBA00023056"/>
    </source>
</evidence>
<dbReference type="InterPro" id="IPR008631">
    <property type="entry name" value="Glycogen_synth"/>
</dbReference>
<evidence type="ECO:0000256" key="10">
    <source>
        <dbReference type="SAM" id="MobiDB-lite"/>
    </source>
</evidence>
<comment type="pathway">
    <text evidence="1 9">Glycan biosynthesis; glycogen biosynthesis.</text>
</comment>
<feature type="compositionally biased region" description="Acidic residues" evidence="10">
    <location>
        <begin position="339"/>
        <end position="360"/>
    </location>
</feature>
<dbReference type="GO" id="GO:0005737">
    <property type="term" value="C:cytoplasm"/>
    <property type="evidence" value="ECO:0007669"/>
    <property type="project" value="TreeGrafter"/>
</dbReference>
<evidence type="ECO:0000256" key="1">
    <source>
        <dbReference type="ARBA" id="ARBA00004964"/>
    </source>
</evidence>
<dbReference type="AlphaFoldDB" id="A0A7R9MA91"/>
<dbReference type="UniPathway" id="UPA00164"/>
<dbReference type="FunFam" id="3.40.50.2000:FF:000014">
    <property type="entry name" value="Glycogen [starch] synthase"/>
    <property type="match status" value="1"/>
</dbReference>
<reference evidence="11" key="1">
    <citation type="submission" date="2020-11" db="EMBL/GenBank/DDBJ databases">
        <authorList>
            <person name="Tran Van P."/>
        </authorList>
    </citation>
    <scope>NUCLEOTIDE SEQUENCE</scope>
</reference>
<accession>A0A7R9MA91</accession>
<keyword evidence="4 9" id="KW-0328">Glycosyltransferase</keyword>
<dbReference type="GO" id="GO:0005978">
    <property type="term" value="P:glycogen biosynthetic process"/>
    <property type="evidence" value="ECO:0007669"/>
    <property type="project" value="UniProtKB-UniPathway"/>
</dbReference>
<comment type="catalytic activity">
    <reaction evidence="7">
        <text>[(1-&gt;4)-alpha-D-glucosyl](n) + UDP-alpha-D-glucose = [(1-&gt;4)-alpha-D-glucosyl](n+1) + UDP + H(+)</text>
        <dbReference type="Rhea" id="RHEA:18549"/>
        <dbReference type="Rhea" id="RHEA-COMP:9584"/>
        <dbReference type="Rhea" id="RHEA-COMP:9587"/>
        <dbReference type="ChEBI" id="CHEBI:15378"/>
        <dbReference type="ChEBI" id="CHEBI:15444"/>
        <dbReference type="ChEBI" id="CHEBI:58223"/>
        <dbReference type="ChEBI" id="CHEBI:58885"/>
        <dbReference type="EC" id="2.4.1.11"/>
    </reaction>
    <physiologicalReaction direction="left-to-right" evidence="7">
        <dbReference type="Rhea" id="RHEA:18550"/>
    </physiologicalReaction>
</comment>
<keyword evidence="5 9" id="KW-0808">Transferase</keyword>
<evidence type="ECO:0000256" key="2">
    <source>
        <dbReference type="ARBA" id="ARBA00010686"/>
    </source>
</evidence>
<keyword evidence="6 9" id="KW-0320">Glycogen biosynthesis</keyword>
<organism evidence="11">
    <name type="scientific">Oppiella nova</name>
    <dbReference type="NCBI Taxonomy" id="334625"/>
    <lineage>
        <taxon>Eukaryota</taxon>
        <taxon>Metazoa</taxon>
        <taxon>Ecdysozoa</taxon>
        <taxon>Arthropoda</taxon>
        <taxon>Chelicerata</taxon>
        <taxon>Arachnida</taxon>
        <taxon>Acari</taxon>
        <taxon>Acariformes</taxon>
        <taxon>Sarcoptiformes</taxon>
        <taxon>Oribatida</taxon>
        <taxon>Brachypylina</taxon>
        <taxon>Oppioidea</taxon>
        <taxon>Oppiidae</taxon>
        <taxon>Oppiella</taxon>
    </lineage>
</organism>
<name>A0A7R9MA91_9ACAR</name>
<dbReference type="Gene3D" id="6.10.260.10">
    <property type="match status" value="1"/>
</dbReference>
<evidence type="ECO:0000256" key="4">
    <source>
        <dbReference type="ARBA" id="ARBA00022676"/>
    </source>
</evidence>
<dbReference type="Gene3D" id="3.40.50.2000">
    <property type="entry name" value="Glycogen Phosphorylase B"/>
    <property type="match status" value="1"/>
</dbReference>
<dbReference type="Proteomes" id="UP000728032">
    <property type="component" value="Unassembled WGS sequence"/>
</dbReference>
<dbReference type="Pfam" id="PF05693">
    <property type="entry name" value="Glycogen_syn"/>
    <property type="match status" value="1"/>
</dbReference>
<evidence type="ECO:0000256" key="5">
    <source>
        <dbReference type="ARBA" id="ARBA00022679"/>
    </source>
</evidence>
<evidence type="ECO:0000256" key="7">
    <source>
        <dbReference type="ARBA" id="ARBA00047345"/>
    </source>
</evidence>
<dbReference type="EC" id="2.4.1.11" evidence="3 9"/>
<keyword evidence="12" id="KW-1185">Reference proteome</keyword>
<dbReference type="SUPFAM" id="SSF53756">
    <property type="entry name" value="UDP-Glycosyltransferase/glycogen phosphorylase"/>
    <property type="match status" value="1"/>
</dbReference>
<dbReference type="PANTHER" id="PTHR10176:SF3">
    <property type="entry name" value="GLYCOGEN [STARCH] SYNTHASE"/>
    <property type="match status" value="1"/>
</dbReference>
<dbReference type="PANTHER" id="PTHR10176">
    <property type="entry name" value="GLYCOGEN SYNTHASE"/>
    <property type="match status" value="1"/>
</dbReference>
<dbReference type="OrthoDB" id="6335297at2759"/>
<feature type="compositionally biased region" description="Polar residues" evidence="10">
    <location>
        <begin position="324"/>
        <end position="336"/>
    </location>
</feature>
<evidence type="ECO:0000256" key="9">
    <source>
        <dbReference type="RuleBase" id="RU363104"/>
    </source>
</evidence>
<evidence type="ECO:0000256" key="3">
    <source>
        <dbReference type="ARBA" id="ARBA00012558"/>
    </source>
</evidence>
<evidence type="ECO:0000313" key="12">
    <source>
        <dbReference type="Proteomes" id="UP000728032"/>
    </source>
</evidence>